<evidence type="ECO:0000256" key="5">
    <source>
        <dbReference type="SAM" id="MobiDB-lite"/>
    </source>
</evidence>
<dbReference type="PROSITE" id="PS00108">
    <property type="entry name" value="PROTEIN_KINASE_ST"/>
    <property type="match status" value="1"/>
</dbReference>
<evidence type="ECO:0008006" key="9">
    <source>
        <dbReference type="Google" id="ProtNLM"/>
    </source>
</evidence>
<feature type="region of interest" description="Disordered" evidence="5">
    <location>
        <begin position="506"/>
        <end position="587"/>
    </location>
</feature>
<feature type="region of interest" description="Disordered" evidence="5">
    <location>
        <begin position="850"/>
        <end position="915"/>
    </location>
</feature>
<evidence type="ECO:0000259" key="7">
    <source>
        <dbReference type="PROSITE" id="PS51138"/>
    </source>
</evidence>
<dbReference type="FunFam" id="1.10.510.10:FF:000349">
    <property type="entry name" value="probable serine/threonine-protein kinase DDB_G0280111"/>
    <property type="match status" value="1"/>
</dbReference>
<dbReference type="FunFam" id="1.10.1240.40:FF:000003">
    <property type="entry name" value="Protein EMSY-LIKE 3 isoform A"/>
    <property type="match status" value="1"/>
</dbReference>
<keyword evidence="3" id="KW-0539">Nucleus</keyword>
<name>B9G2I7_ORYSJ</name>
<evidence type="ECO:0000256" key="3">
    <source>
        <dbReference type="ARBA" id="ARBA00023242"/>
    </source>
</evidence>
<keyword evidence="2" id="KW-0547">Nucleotide-binding</keyword>
<evidence type="ECO:0000256" key="1">
    <source>
        <dbReference type="ARBA" id="ARBA00004123"/>
    </source>
</evidence>
<comment type="subcellular location">
    <subcellularLocation>
        <location evidence="1">Nucleus</location>
    </subcellularLocation>
</comment>
<dbReference type="AlphaFoldDB" id="B9G2I7"/>
<dbReference type="Gene3D" id="1.10.510.10">
    <property type="entry name" value="Transferase(Phosphotransferase) domain 1"/>
    <property type="match status" value="1"/>
</dbReference>
<evidence type="ECO:0000256" key="2">
    <source>
        <dbReference type="ARBA" id="ARBA00022741"/>
    </source>
</evidence>
<feature type="compositionally biased region" description="Polar residues" evidence="5">
    <location>
        <begin position="323"/>
        <end position="348"/>
    </location>
</feature>
<gene>
    <name evidence="8" type="ORF">OsJ_28650</name>
</gene>
<dbReference type="InterPro" id="IPR005491">
    <property type="entry name" value="ENT_dom"/>
</dbReference>
<dbReference type="Pfam" id="PF03735">
    <property type="entry name" value="ENT"/>
    <property type="match status" value="1"/>
</dbReference>
<dbReference type="EMBL" id="CM000146">
    <property type="protein sequence ID" value="EEE69334.1"/>
    <property type="molecule type" value="Genomic_DNA"/>
</dbReference>
<feature type="domain" description="ENT" evidence="7">
    <location>
        <begin position="602"/>
        <end position="689"/>
    </location>
</feature>
<dbReference type="PANTHER" id="PTHR22967:SF103">
    <property type="entry name" value="PROTEIN KINASE SUPERFAMILY PROTEIN"/>
    <property type="match status" value="1"/>
</dbReference>
<dbReference type="InterPro" id="IPR008271">
    <property type="entry name" value="Ser/Thr_kinase_AS"/>
</dbReference>
<dbReference type="GO" id="GO:0004672">
    <property type="term" value="F:protein kinase activity"/>
    <property type="evidence" value="ECO:0007669"/>
    <property type="project" value="InterPro"/>
</dbReference>
<feature type="region of interest" description="Disordered" evidence="5">
    <location>
        <begin position="673"/>
        <end position="775"/>
    </location>
</feature>
<dbReference type="SUPFAM" id="SSF63748">
    <property type="entry name" value="Tudor/PWWP/MBT"/>
    <property type="match status" value="1"/>
</dbReference>
<dbReference type="GO" id="GO:0005524">
    <property type="term" value="F:ATP binding"/>
    <property type="evidence" value="ECO:0007669"/>
    <property type="project" value="InterPro"/>
</dbReference>
<dbReference type="InterPro" id="IPR011009">
    <property type="entry name" value="Kinase-like_dom_sf"/>
</dbReference>
<dbReference type="InterPro" id="IPR000719">
    <property type="entry name" value="Prot_kinase_dom"/>
</dbReference>
<dbReference type="SUPFAM" id="SSF158639">
    <property type="entry name" value="ENT-like"/>
    <property type="match status" value="1"/>
</dbReference>
<dbReference type="Gene3D" id="2.30.30.140">
    <property type="match status" value="1"/>
</dbReference>
<proteinExistence type="predicted"/>
<keyword evidence="4" id="KW-0175">Coiled coil</keyword>
<feature type="coiled-coil region" evidence="4">
    <location>
        <begin position="471"/>
        <end position="505"/>
    </location>
</feature>
<feature type="compositionally biased region" description="Low complexity" evidence="5">
    <location>
        <begin position="727"/>
        <end position="741"/>
    </location>
</feature>
<evidence type="ECO:0000313" key="8">
    <source>
        <dbReference type="EMBL" id="EEE69334.1"/>
    </source>
</evidence>
<feature type="region of interest" description="Disordered" evidence="5">
    <location>
        <begin position="302"/>
        <end position="356"/>
    </location>
</feature>
<dbReference type="Gene3D" id="1.10.1240.40">
    <property type="entry name" value="ENT domain"/>
    <property type="match status" value="1"/>
</dbReference>
<feature type="region of interest" description="Disordered" evidence="5">
    <location>
        <begin position="966"/>
        <end position="987"/>
    </location>
</feature>
<protein>
    <recommendedName>
        <fullName evidence="9">Protein kinase domain-containing protein</fullName>
    </recommendedName>
</protein>
<sequence length="1010" mass="110623">MWRLKQFMPREQPSGLEGRTVDVGNVRVHVREPVAEGGFSCVYLARDAANPAKQYALKHVVIQDEESLDLVRKEIMVMRSLKGHPNVVALVAHAVLDTGGRAREALLVMEFCEKSLVAALESRGAAHFDEQQVALIFRDVCNAVFAMHCQTPPIAHRDLKAENILLGGGGAWKLCDFGSVSTNHKCFDKPEEMGIEEDNIRKHTTPAYRAPEMWDLYRREVISEKVDIWALGCLLYRICYLKSAFDGESKLQILNGNYRIPELPKYSSPITSLIKDMLQSSPDVWFRVNELLPLELQKDLPDGSPSGSAFESHITEDEAPSRATISPSTDNTRSTSSEDPSNLRSQGLSKAAESKGSMGAFWSTQHAQELAFVDDKGPAFDQETVHQVSLMQLQSKNHNTPTHNTYRQSLSASVDSSPGDFEIRFSPNGSEYGLEKTKETKSENKTNVHATNFNSFVADFDNLKVNFQNNVSSLNATRRLKEQQLEAERREIQELKQALATASATQSVKEFKENSKAELSPPSTSLDTPVQLWPGARARLPGGGPPQSVDYGGGQASDSSGTADDLPPPYPSNRGIRGSGRVSGNGRAIVPAGSYTRAHTDMATQIHHLEQEAYCSVLRAFKAQSDAITWEKEGLITELRKELRVSDVDHRELLNRVNSDDIIRSIREWRSAGGPQAMLPNNAQPMHDLAPSPTTSGRKRQKTSQSFPALPAPPPVMHSQQLALQGPPSSSTAKKGASSGAKGKKTKPGQKVPGGPSVKAMTSSAGPSGRGPHMNRNFPVGLVSFEPSEALHINPLINRKVMSRWPEDNSFYEATITDYNPETDLYALAYDINTANESWEWVDLKQMGPEDIRWQGDDPGIYQGVRGAPGSGGKKSSSRGGPTPGTGRGRGLPKHVSRKDFPPSQNGVGKRSSDDIDILHTESLIKEVERVFSINNPDPLEVEKAKKVLKEQEQSLIDAIARLAEASDGESDEHNRVRRNAPYAGSQHQANYADAMAVDGGHMLGGADAV</sequence>
<dbReference type="SMART" id="SM00220">
    <property type="entry name" value="S_TKc"/>
    <property type="match status" value="1"/>
</dbReference>
<organism evidence="8">
    <name type="scientific">Oryza sativa subsp. japonica</name>
    <name type="common">Rice</name>
    <dbReference type="NCBI Taxonomy" id="39947"/>
    <lineage>
        <taxon>Eukaryota</taxon>
        <taxon>Viridiplantae</taxon>
        <taxon>Streptophyta</taxon>
        <taxon>Embryophyta</taxon>
        <taxon>Tracheophyta</taxon>
        <taxon>Spermatophyta</taxon>
        <taxon>Magnoliopsida</taxon>
        <taxon>Liliopsida</taxon>
        <taxon>Poales</taxon>
        <taxon>Poaceae</taxon>
        <taxon>BOP clade</taxon>
        <taxon>Oryzoideae</taxon>
        <taxon>Oryzeae</taxon>
        <taxon>Oryzinae</taxon>
        <taxon>Oryza</taxon>
        <taxon>Oryza sativa</taxon>
    </lineage>
</organism>
<dbReference type="SMART" id="SM01191">
    <property type="entry name" value="ENT"/>
    <property type="match status" value="1"/>
</dbReference>
<accession>B9G2I7</accession>
<dbReference type="PROSITE" id="PS51138">
    <property type="entry name" value="ENT"/>
    <property type="match status" value="1"/>
</dbReference>
<evidence type="ECO:0000259" key="6">
    <source>
        <dbReference type="PROSITE" id="PS50011"/>
    </source>
</evidence>
<feature type="domain" description="Protein kinase" evidence="6">
    <location>
        <begin position="28"/>
        <end position="300"/>
    </location>
</feature>
<dbReference type="InterPro" id="IPR036142">
    <property type="entry name" value="ENT_dom-like_sf"/>
</dbReference>
<dbReference type="HOGENOM" id="CLU_038636_0_1_1"/>
<reference evidence="8" key="2">
    <citation type="submission" date="2008-12" db="EMBL/GenBank/DDBJ databases">
        <title>Improved gene annotation of the rice (Oryza sativa) genomes.</title>
        <authorList>
            <person name="Wang J."/>
            <person name="Li R."/>
            <person name="Fan W."/>
            <person name="Huang Q."/>
            <person name="Zhang J."/>
            <person name="Zhou Y."/>
            <person name="Hu Y."/>
            <person name="Zi S."/>
            <person name="Li J."/>
            <person name="Ni P."/>
            <person name="Zheng H."/>
            <person name="Zhang Y."/>
            <person name="Zhao M."/>
            <person name="Hao Q."/>
            <person name="McDermott J."/>
            <person name="Samudrala R."/>
            <person name="Kristiansen K."/>
            <person name="Wong G.K.-S."/>
        </authorList>
    </citation>
    <scope>NUCLEOTIDE SEQUENCE</scope>
</reference>
<dbReference type="Proteomes" id="UP000007752">
    <property type="component" value="Chromosome 9"/>
</dbReference>
<dbReference type="PANTHER" id="PTHR22967">
    <property type="entry name" value="SERINE/THREONINE PROTEIN KINASE"/>
    <property type="match status" value="1"/>
</dbReference>
<dbReference type="CDD" id="cd20404">
    <property type="entry name" value="Tudor_Agenet_AtEML-like"/>
    <property type="match status" value="1"/>
</dbReference>
<reference evidence="8" key="1">
    <citation type="journal article" date="2005" name="PLoS Biol.">
        <title>The genomes of Oryza sativa: a history of duplications.</title>
        <authorList>
            <person name="Yu J."/>
            <person name="Wang J."/>
            <person name="Lin W."/>
            <person name="Li S."/>
            <person name="Li H."/>
            <person name="Zhou J."/>
            <person name="Ni P."/>
            <person name="Dong W."/>
            <person name="Hu S."/>
            <person name="Zeng C."/>
            <person name="Zhang J."/>
            <person name="Zhang Y."/>
            <person name="Li R."/>
            <person name="Xu Z."/>
            <person name="Li S."/>
            <person name="Li X."/>
            <person name="Zheng H."/>
            <person name="Cong L."/>
            <person name="Lin L."/>
            <person name="Yin J."/>
            <person name="Geng J."/>
            <person name="Li G."/>
            <person name="Shi J."/>
            <person name="Liu J."/>
            <person name="Lv H."/>
            <person name="Li J."/>
            <person name="Wang J."/>
            <person name="Deng Y."/>
            <person name="Ran L."/>
            <person name="Shi X."/>
            <person name="Wang X."/>
            <person name="Wu Q."/>
            <person name="Li C."/>
            <person name="Ren X."/>
            <person name="Wang J."/>
            <person name="Wang X."/>
            <person name="Li D."/>
            <person name="Liu D."/>
            <person name="Zhang X."/>
            <person name="Ji Z."/>
            <person name="Zhao W."/>
            <person name="Sun Y."/>
            <person name="Zhang Z."/>
            <person name="Bao J."/>
            <person name="Han Y."/>
            <person name="Dong L."/>
            <person name="Ji J."/>
            <person name="Chen P."/>
            <person name="Wu S."/>
            <person name="Liu J."/>
            <person name="Xiao Y."/>
            <person name="Bu D."/>
            <person name="Tan J."/>
            <person name="Yang L."/>
            <person name="Ye C."/>
            <person name="Zhang J."/>
            <person name="Xu J."/>
            <person name="Zhou Y."/>
            <person name="Yu Y."/>
            <person name="Zhang B."/>
            <person name="Zhuang S."/>
            <person name="Wei H."/>
            <person name="Liu B."/>
            <person name="Lei M."/>
            <person name="Yu H."/>
            <person name="Li Y."/>
            <person name="Xu H."/>
            <person name="Wei S."/>
            <person name="He X."/>
            <person name="Fang L."/>
            <person name="Zhang Z."/>
            <person name="Zhang Y."/>
            <person name="Huang X."/>
            <person name="Su Z."/>
            <person name="Tong W."/>
            <person name="Li J."/>
            <person name="Tong Z."/>
            <person name="Li S."/>
            <person name="Ye J."/>
            <person name="Wang L."/>
            <person name="Fang L."/>
            <person name="Lei T."/>
            <person name="Chen C."/>
            <person name="Chen H."/>
            <person name="Xu Z."/>
            <person name="Li H."/>
            <person name="Huang H."/>
            <person name="Zhang F."/>
            <person name="Xu H."/>
            <person name="Li N."/>
            <person name="Zhao C."/>
            <person name="Li S."/>
            <person name="Dong L."/>
            <person name="Huang Y."/>
            <person name="Li L."/>
            <person name="Xi Y."/>
            <person name="Qi Q."/>
            <person name="Li W."/>
            <person name="Zhang B."/>
            <person name="Hu W."/>
            <person name="Zhang Y."/>
            <person name="Tian X."/>
            <person name="Jiao Y."/>
            <person name="Liang X."/>
            <person name="Jin J."/>
            <person name="Gao L."/>
            <person name="Zheng W."/>
            <person name="Hao B."/>
            <person name="Liu S."/>
            <person name="Wang W."/>
            <person name="Yuan L."/>
            <person name="Cao M."/>
            <person name="McDermott J."/>
            <person name="Samudrala R."/>
            <person name="Wang J."/>
            <person name="Wong G.K."/>
            <person name="Yang H."/>
        </authorList>
    </citation>
    <scope>NUCLEOTIDE SEQUENCE [LARGE SCALE GENOMIC DNA]</scope>
</reference>
<dbReference type="Pfam" id="PF00069">
    <property type="entry name" value="Pkinase"/>
    <property type="match status" value="1"/>
</dbReference>
<dbReference type="GO" id="GO:0005634">
    <property type="term" value="C:nucleus"/>
    <property type="evidence" value="ECO:0007669"/>
    <property type="project" value="UniProtKB-SubCell"/>
</dbReference>
<dbReference type="FunFam" id="2.30.30.140:FF:000105">
    <property type="entry name" value="R-interacting factor1"/>
    <property type="match status" value="1"/>
</dbReference>
<dbReference type="PROSITE" id="PS50011">
    <property type="entry name" value="PROTEIN_KINASE_DOM"/>
    <property type="match status" value="1"/>
</dbReference>
<dbReference type="SUPFAM" id="SSF56112">
    <property type="entry name" value="Protein kinase-like (PK-like)"/>
    <property type="match status" value="1"/>
</dbReference>
<evidence type="ECO:0000256" key="4">
    <source>
        <dbReference type="SAM" id="Coils"/>
    </source>
</evidence>